<dbReference type="AlphaFoldDB" id="A0A1G8WMI4"/>
<evidence type="ECO:0000313" key="1">
    <source>
        <dbReference type="EMBL" id="SDJ79572.1"/>
    </source>
</evidence>
<gene>
    <name evidence="1" type="ORF">SAMN04487935_1882</name>
</gene>
<keyword evidence="2" id="KW-1185">Reference proteome</keyword>
<proteinExistence type="predicted"/>
<sequence length="45" mass="5230">MMFMSIFTPELDTVFNKILLNCLMERTTEYANFASDLFGIAKKYA</sequence>
<dbReference type="EMBL" id="FNEZ01000002">
    <property type="protein sequence ID" value="SDJ79572.1"/>
    <property type="molecule type" value="Genomic_DNA"/>
</dbReference>
<organism evidence="1 2">
    <name type="scientific">Flavobacterium noncentrifugens</name>
    <dbReference type="NCBI Taxonomy" id="1128970"/>
    <lineage>
        <taxon>Bacteria</taxon>
        <taxon>Pseudomonadati</taxon>
        <taxon>Bacteroidota</taxon>
        <taxon>Flavobacteriia</taxon>
        <taxon>Flavobacteriales</taxon>
        <taxon>Flavobacteriaceae</taxon>
        <taxon>Flavobacterium</taxon>
    </lineage>
</organism>
<evidence type="ECO:0000313" key="2">
    <source>
        <dbReference type="Proteomes" id="UP000199580"/>
    </source>
</evidence>
<accession>A0A1G8WMI4</accession>
<reference evidence="1 2" key="1">
    <citation type="submission" date="2016-10" db="EMBL/GenBank/DDBJ databases">
        <authorList>
            <person name="de Groot N.N."/>
        </authorList>
    </citation>
    <scope>NUCLEOTIDE SEQUENCE [LARGE SCALE GENOMIC DNA]</scope>
    <source>
        <strain evidence="1 2">CGMCC 1.10076</strain>
    </source>
</reference>
<name>A0A1G8WMI4_9FLAO</name>
<dbReference type="Proteomes" id="UP000199580">
    <property type="component" value="Unassembled WGS sequence"/>
</dbReference>
<protein>
    <submittedName>
        <fullName evidence="1">Uncharacterized protein</fullName>
    </submittedName>
</protein>